<protein>
    <submittedName>
        <fullName evidence="1">Uncharacterized protein</fullName>
    </submittedName>
</protein>
<name>A0A0V0YPQ7_9BILA</name>
<dbReference type="Proteomes" id="UP000054783">
    <property type="component" value="Unassembled WGS sequence"/>
</dbReference>
<dbReference type="EMBL" id="JYDQ01003964">
    <property type="protein sequence ID" value="KRY02325.1"/>
    <property type="molecule type" value="Genomic_DNA"/>
</dbReference>
<reference evidence="1 2" key="1">
    <citation type="submission" date="2015-01" db="EMBL/GenBank/DDBJ databases">
        <title>Evolution of Trichinella species and genotypes.</title>
        <authorList>
            <person name="Korhonen P.K."/>
            <person name="Edoardo P."/>
            <person name="Giuseppe L.R."/>
            <person name="Gasser R.B."/>
        </authorList>
    </citation>
    <scope>NUCLEOTIDE SEQUENCE [LARGE SCALE GENOMIC DNA]</scope>
    <source>
        <strain evidence="1">ISS2496</strain>
    </source>
</reference>
<keyword evidence="2" id="KW-1185">Reference proteome</keyword>
<evidence type="ECO:0000313" key="1">
    <source>
        <dbReference type="EMBL" id="KRY02325.1"/>
    </source>
</evidence>
<comment type="caution">
    <text evidence="1">The sequence shown here is derived from an EMBL/GenBank/DDBJ whole genome shotgun (WGS) entry which is preliminary data.</text>
</comment>
<evidence type="ECO:0000313" key="2">
    <source>
        <dbReference type="Proteomes" id="UP000054783"/>
    </source>
</evidence>
<organism evidence="1 2">
    <name type="scientific">Trichinella patagoniensis</name>
    <dbReference type="NCBI Taxonomy" id="990121"/>
    <lineage>
        <taxon>Eukaryota</taxon>
        <taxon>Metazoa</taxon>
        <taxon>Ecdysozoa</taxon>
        <taxon>Nematoda</taxon>
        <taxon>Enoplea</taxon>
        <taxon>Dorylaimia</taxon>
        <taxon>Trichinellida</taxon>
        <taxon>Trichinellidae</taxon>
        <taxon>Trichinella</taxon>
    </lineage>
</organism>
<dbReference type="AlphaFoldDB" id="A0A0V0YPQ7"/>
<accession>A0A0V0YPQ7</accession>
<sequence length="44" mass="5052">MCFDVPKEFGVPDEIGDMTRSLEMVETVTGIRRGVYGPYWAIRE</sequence>
<proteinExistence type="predicted"/>
<gene>
    <name evidence="1" type="ORF">T12_5099</name>
</gene>